<name>A0A2C6MEW3_9FIRM</name>
<dbReference type="InterPro" id="IPR039425">
    <property type="entry name" value="RNA_pol_sigma-70-like"/>
</dbReference>
<dbReference type="NCBIfam" id="TIGR02937">
    <property type="entry name" value="sigma70-ECF"/>
    <property type="match status" value="1"/>
</dbReference>
<evidence type="ECO:0000313" key="8">
    <source>
        <dbReference type="EMBL" id="PHJ37913.1"/>
    </source>
</evidence>
<dbReference type="Gene3D" id="1.10.1740.10">
    <property type="match status" value="1"/>
</dbReference>
<dbReference type="InterPro" id="IPR007627">
    <property type="entry name" value="RNA_pol_sigma70_r2"/>
</dbReference>
<evidence type="ECO:0000256" key="4">
    <source>
        <dbReference type="ARBA" id="ARBA00023125"/>
    </source>
</evidence>
<proteinExistence type="inferred from homology"/>
<dbReference type="SUPFAM" id="SSF88659">
    <property type="entry name" value="Sigma3 and sigma4 domains of RNA polymerase sigma factors"/>
    <property type="match status" value="1"/>
</dbReference>
<dbReference type="GO" id="GO:0016987">
    <property type="term" value="F:sigma factor activity"/>
    <property type="evidence" value="ECO:0007669"/>
    <property type="project" value="UniProtKB-KW"/>
</dbReference>
<comment type="caution">
    <text evidence="8">The sequence shown here is derived from an EMBL/GenBank/DDBJ whole genome shotgun (WGS) entry which is preliminary data.</text>
</comment>
<organism evidence="8 9">
    <name type="scientific">Desulforamulus profundi</name>
    <dbReference type="NCBI Taxonomy" id="1383067"/>
    <lineage>
        <taxon>Bacteria</taxon>
        <taxon>Bacillati</taxon>
        <taxon>Bacillota</taxon>
        <taxon>Clostridia</taxon>
        <taxon>Eubacteriales</taxon>
        <taxon>Peptococcaceae</taxon>
        <taxon>Desulforamulus</taxon>
    </lineage>
</organism>
<evidence type="ECO:0000256" key="1">
    <source>
        <dbReference type="ARBA" id="ARBA00010641"/>
    </source>
</evidence>
<dbReference type="Pfam" id="PF08281">
    <property type="entry name" value="Sigma70_r4_2"/>
    <property type="match status" value="1"/>
</dbReference>
<dbReference type="GO" id="GO:0006352">
    <property type="term" value="P:DNA-templated transcription initiation"/>
    <property type="evidence" value="ECO:0007669"/>
    <property type="project" value="InterPro"/>
</dbReference>
<evidence type="ECO:0000256" key="5">
    <source>
        <dbReference type="ARBA" id="ARBA00023163"/>
    </source>
</evidence>
<dbReference type="InterPro" id="IPR013249">
    <property type="entry name" value="RNA_pol_sigma70_r4_t2"/>
</dbReference>
<sequence length="191" mass="22136">MSIIKRLFSRKKKPDKEYSELIFRLYYNPAYEAVYFYCGDASIAEEAAQEAIFKAIQNIDQLRDSDKIAAWVKKIAINTATDLLNKNKKVVSFELIDPLRDSLENSPEYLMNSQETFDAVRRIVESLDPAVKQIIHLYYYQEMKVKDIAILLQKPEGTIKTLLYRARSSIRSKLIKEGYIEKDPKGGLKVE</sequence>
<feature type="domain" description="RNA polymerase sigma-70 region 2" evidence="6">
    <location>
        <begin position="23"/>
        <end position="89"/>
    </location>
</feature>
<keyword evidence="5" id="KW-0804">Transcription</keyword>
<evidence type="ECO:0000256" key="3">
    <source>
        <dbReference type="ARBA" id="ARBA00023082"/>
    </source>
</evidence>
<gene>
    <name evidence="8" type="ORF">P378_13065</name>
</gene>
<dbReference type="PANTHER" id="PTHR43133">
    <property type="entry name" value="RNA POLYMERASE ECF-TYPE SIGMA FACTO"/>
    <property type="match status" value="1"/>
</dbReference>
<dbReference type="GO" id="GO:0003677">
    <property type="term" value="F:DNA binding"/>
    <property type="evidence" value="ECO:0007669"/>
    <property type="project" value="UniProtKB-KW"/>
</dbReference>
<reference evidence="8 9" key="1">
    <citation type="submission" date="2013-09" db="EMBL/GenBank/DDBJ databases">
        <title>Biodegradation of hydrocarbons in the deep terrestrial subsurface : characterization of a microbial consortium composed of two Desulfotomaculum species originating from a deep geological formation.</title>
        <authorList>
            <person name="Aullo T."/>
            <person name="Berlendis S."/>
            <person name="Lascourreges J.-F."/>
            <person name="Dessort D."/>
            <person name="Saint-Laurent S."/>
            <person name="Schraauwers B."/>
            <person name="Mas J."/>
            <person name="Magot M."/>
            <person name="Ranchou-Peyruse A."/>
        </authorList>
    </citation>
    <scope>NUCLEOTIDE SEQUENCE [LARGE SCALE GENOMIC DNA]</scope>
    <source>
        <strain evidence="8 9">Bs107</strain>
    </source>
</reference>
<evidence type="ECO:0000259" key="6">
    <source>
        <dbReference type="Pfam" id="PF04542"/>
    </source>
</evidence>
<dbReference type="InterPro" id="IPR013324">
    <property type="entry name" value="RNA_pol_sigma_r3/r4-like"/>
</dbReference>
<comment type="similarity">
    <text evidence="1">Belongs to the sigma-70 factor family. ECF subfamily.</text>
</comment>
<dbReference type="PANTHER" id="PTHR43133:SF8">
    <property type="entry name" value="RNA POLYMERASE SIGMA FACTOR HI_1459-RELATED"/>
    <property type="match status" value="1"/>
</dbReference>
<dbReference type="Gene3D" id="1.10.10.10">
    <property type="entry name" value="Winged helix-like DNA-binding domain superfamily/Winged helix DNA-binding domain"/>
    <property type="match status" value="1"/>
</dbReference>
<dbReference type="InterPro" id="IPR036388">
    <property type="entry name" value="WH-like_DNA-bd_sf"/>
</dbReference>
<feature type="domain" description="RNA polymerase sigma factor 70 region 4 type 2" evidence="7">
    <location>
        <begin position="118"/>
        <end position="168"/>
    </location>
</feature>
<dbReference type="OrthoDB" id="9795666at2"/>
<keyword evidence="3" id="KW-0731">Sigma factor</keyword>
<protein>
    <submittedName>
        <fullName evidence="8">RNA polymerase subunit sigma-24</fullName>
    </submittedName>
</protein>
<dbReference type="SUPFAM" id="SSF88946">
    <property type="entry name" value="Sigma2 domain of RNA polymerase sigma factors"/>
    <property type="match status" value="1"/>
</dbReference>
<dbReference type="InterPro" id="IPR013325">
    <property type="entry name" value="RNA_pol_sigma_r2"/>
</dbReference>
<evidence type="ECO:0000256" key="2">
    <source>
        <dbReference type="ARBA" id="ARBA00023015"/>
    </source>
</evidence>
<accession>A0A2C6MEW3</accession>
<keyword evidence="4" id="KW-0238">DNA-binding</keyword>
<keyword evidence="9" id="KW-1185">Reference proteome</keyword>
<dbReference type="InterPro" id="IPR014284">
    <property type="entry name" value="RNA_pol_sigma-70_dom"/>
</dbReference>
<evidence type="ECO:0000313" key="9">
    <source>
        <dbReference type="Proteomes" id="UP000222564"/>
    </source>
</evidence>
<dbReference type="EMBL" id="AWQQ01000068">
    <property type="protein sequence ID" value="PHJ37913.1"/>
    <property type="molecule type" value="Genomic_DNA"/>
</dbReference>
<evidence type="ECO:0000259" key="7">
    <source>
        <dbReference type="Pfam" id="PF08281"/>
    </source>
</evidence>
<dbReference type="Pfam" id="PF04542">
    <property type="entry name" value="Sigma70_r2"/>
    <property type="match status" value="1"/>
</dbReference>
<dbReference type="RefSeq" id="WP_099083370.1">
    <property type="nucleotide sequence ID" value="NZ_AWQQ01000068.1"/>
</dbReference>
<dbReference type="Proteomes" id="UP000222564">
    <property type="component" value="Unassembled WGS sequence"/>
</dbReference>
<keyword evidence="2" id="KW-0805">Transcription regulation</keyword>
<dbReference type="AlphaFoldDB" id="A0A2C6MEW3"/>